<sequence length="192" mass="22535">MMELAEFQQFPYHAQTELIVCRGKGITPFLILQGVAGYRLLHGGDLHNHSHDSNNQVSSNKKLFQCIWQSSMPPKIKIRSWRFTQNFIPTQHNLYIKHVFATMLCLRCSSAAETTIHVIRDCVLTKDVRRSLVITWPEQCNEMDFKNWLAYLLGSHNAADCNLILIIIWALWYNRNIFYHAGFSRSFNWWVF</sequence>
<evidence type="ECO:0000313" key="2">
    <source>
        <dbReference type="EMBL" id="KAH1063425.1"/>
    </source>
</evidence>
<dbReference type="Pfam" id="PF13966">
    <property type="entry name" value="zf-RVT"/>
    <property type="match status" value="1"/>
</dbReference>
<gene>
    <name evidence="2" type="ORF">J1N35_028412</name>
</gene>
<dbReference type="EMBL" id="JAIQCV010000009">
    <property type="protein sequence ID" value="KAH1063425.1"/>
    <property type="molecule type" value="Genomic_DNA"/>
</dbReference>
<proteinExistence type="predicted"/>
<organism evidence="2 3">
    <name type="scientific">Gossypium stocksii</name>
    <dbReference type="NCBI Taxonomy" id="47602"/>
    <lineage>
        <taxon>Eukaryota</taxon>
        <taxon>Viridiplantae</taxon>
        <taxon>Streptophyta</taxon>
        <taxon>Embryophyta</taxon>
        <taxon>Tracheophyta</taxon>
        <taxon>Spermatophyta</taxon>
        <taxon>Magnoliopsida</taxon>
        <taxon>eudicotyledons</taxon>
        <taxon>Gunneridae</taxon>
        <taxon>Pentapetalae</taxon>
        <taxon>rosids</taxon>
        <taxon>malvids</taxon>
        <taxon>Malvales</taxon>
        <taxon>Malvaceae</taxon>
        <taxon>Malvoideae</taxon>
        <taxon>Gossypium</taxon>
    </lineage>
</organism>
<name>A0A9D3UWB2_9ROSI</name>
<accession>A0A9D3UWB2</accession>
<reference evidence="2 3" key="1">
    <citation type="journal article" date="2021" name="Plant Biotechnol. J.">
        <title>Multi-omics assisted identification of the key and species-specific regulatory components of drought-tolerant mechanisms in Gossypium stocksii.</title>
        <authorList>
            <person name="Yu D."/>
            <person name="Ke L."/>
            <person name="Zhang D."/>
            <person name="Wu Y."/>
            <person name="Sun Y."/>
            <person name="Mei J."/>
            <person name="Sun J."/>
            <person name="Sun Y."/>
        </authorList>
    </citation>
    <scope>NUCLEOTIDE SEQUENCE [LARGE SCALE GENOMIC DNA]</scope>
    <source>
        <strain evidence="3">cv. E1</strain>
        <tissue evidence="2">Leaf</tissue>
    </source>
</reference>
<dbReference type="AlphaFoldDB" id="A0A9D3UWB2"/>
<dbReference type="OrthoDB" id="1162524at2759"/>
<dbReference type="InterPro" id="IPR026960">
    <property type="entry name" value="RVT-Znf"/>
</dbReference>
<dbReference type="Proteomes" id="UP000828251">
    <property type="component" value="Unassembled WGS sequence"/>
</dbReference>
<comment type="caution">
    <text evidence="2">The sequence shown here is derived from an EMBL/GenBank/DDBJ whole genome shotgun (WGS) entry which is preliminary data.</text>
</comment>
<protein>
    <recommendedName>
        <fullName evidence="1">Reverse transcriptase zinc-binding domain-containing protein</fullName>
    </recommendedName>
</protein>
<feature type="domain" description="Reverse transcriptase zinc-binding" evidence="1">
    <location>
        <begin position="59"/>
        <end position="127"/>
    </location>
</feature>
<evidence type="ECO:0000313" key="3">
    <source>
        <dbReference type="Proteomes" id="UP000828251"/>
    </source>
</evidence>
<keyword evidence="3" id="KW-1185">Reference proteome</keyword>
<evidence type="ECO:0000259" key="1">
    <source>
        <dbReference type="Pfam" id="PF13966"/>
    </source>
</evidence>